<dbReference type="Pfam" id="PF01479">
    <property type="entry name" value="S4"/>
    <property type="match status" value="1"/>
</dbReference>
<gene>
    <name evidence="4" type="ORF">LCGC14_1900310</name>
</gene>
<dbReference type="GO" id="GO:0003723">
    <property type="term" value="F:RNA binding"/>
    <property type="evidence" value="ECO:0007669"/>
    <property type="project" value="InterPro"/>
</dbReference>
<dbReference type="NCBIfam" id="TIGR00005">
    <property type="entry name" value="rluA_subfam"/>
    <property type="match status" value="1"/>
</dbReference>
<sequence>MIDQNNFLISTEELKRLDKLLSEKFKSNSRTYFQYLIENGSVLVNNKKVKKRFIPKIGDEIEIFFQALPDISLKAENIPLDILYEDEYIIAINKKANMVVHPAVGNWSNTFVNALLYHCKDLIYKDSDIRPGIVHRLDKDTTGVLLAAKTIKAQQKLIEQFKNREIKKKYLAITINKPKNQIISAPIARHKIKRKEMAIVETGKEAVTEIEVLKSNDKISLIEALPKTGRTHQIRVHLKHILCPVLGDDIYGSKSHNNNFKVFSQLLHAHSLEFLHPITNEPLKITAPISENLKKFINLLS</sequence>
<dbReference type="CDD" id="cd00165">
    <property type="entry name" value="S4"/>
    <property type="match status" value="1"/>
</dbReference>
<comment type="caution">
    <text evidence="4">The sequence shown here is derived from an EMBL/GenBank/DDBJ whole genome shotgun (WGS) entry which is preliminary data.</text>
</comment>
<dbReference type="PROSITE" id="PS50889">
    <property type="entry name" value="S4"/>
    <property type="match status" value="1"/>
</dbReference>
<evidence type="ECO:0000259" key="3">
    <source>
        <dbReference type="SMART" id="SM00363"/>
    </source>
</evidence>
<proteinExistence type="inferred from homology"/>
<dbReference type="SUPFAM" id="SSF55174">
    <property type="entry name" value="Alpha-L RNA-binding motif"/>
    <property type="match status" value="1"/>
</dbReference>
<dbReference type="SMART" id="SM00363">
    <property type="entry name" value="S4"/>
    <property type="match status" value="1"/>
</dbReference>
<dbReference type="Gene3D" id="3.10.290.10">
    <property type="entry name" value="RNA-binding S4 domain"/>
    <property type="match status" value="1"/>
</dbReference>
<dbReference type="GO" id="GO:0000455">
    <property type="term" value="P:enzyme-directed rRNA pseudouridine synthesis"/>
    <property type="evidence" value="ECO:0007669"/>
    <property type="project" value="TreeGrafter"/>
</dbReference>
<dbReference type="AlphaFoldDB" id="A0A0F9IUW9"/>
<dbReference type="InterPro" id="IPR050188">
    <property type="entry name" value="RluA_PseudoU_synthase"/>
</dbReference>
<name>A0A0F9IUW9_9ZZZZ</name>
<dbReference type="PANTHER" id="PTHR21600">
    <property type="entry name" value="MITOCHONDRIAL RNA PSEUDOURIDINE SYNTHASE"/>
    <property type="match status" value="1"/>
</dbReference>
<dbReference type="PROSITE" id="PS01129">
    <property type="entry name" value="PSI_RLU"/>
    <property type="match status" value="1"/>
</dbReference>
<keyword evidence="2" id="KW-0413">Isomerase</keyword>
<dbReference type="InterPro" id="IPR006145">
    <property type="entry name" value="PsdUridine_synth_RsuA/RluA"/>
</dbReference>
<dbReference type="InterPro" id="IPR036986">
    <property type="entry name" value="S4_RNA-bd_sf"/>
</dbReference>
<dbReference type="GO" id="GO:0009982">
    <property type="term" value="F:pseudouridine synthase activity"/>
    <property type="evidence" value="ECO:0007669"/>
    <property type="project" value="InterPro"/>
</dbReference>
<reference evidence="4" key="1">
    <citation type="journal article" date="2015" name="Nature">
        <title>Complex archaea that bridge the gap between prokaryotes and eukaryotes.</title>
        <authorList>
            <person name="Spang A."/>
            <person name="Saw J.H."/>
            <person name="Jorgensen S.L."/>
            <person name="Zaremba-Niedzwiedzka K."/>
            <person name="Martijn J."/>
            <person name="Lind A.E."/>
            <person name="van Eijk R."/>
            <person name="Schleper C."/>
            <person name="Guy L."/>
            <person name="Ettema T.J."/>
        </authorList>
    </citation>
    <scope>NUCLEOTIDE SEQUENCE</scope>
</reference>
<dbReference type="EMBL" id="LAZR01019890">
    <property type="protein sequence ID" value="KKL90877.1"/>
    <property type="molecule type" value="Genomic_DNA"/>
</dbReference>
<evidence type="ECO:0000256" key="2">
    <source>
        <dbReference type="ARBA" id="ARBA00023235"/>
    </source>
</evidence>
<dbReference type="InterPro" id="IPR006225">
    <property type="entry name" value="PsdUridine_synth_RluC/D"/>
</dbReference>
<protein>
    <recommendedName>
        <fullName evidence="3">RNA-binding S4 domain-containing protein</fullName>
    </recommendedName>
</protein>
<dbReference type="Pfam" id="PF00849">
    <property type="entry name" value="PseudoU_synth_2"/>
    <property type="match status" value="1"/>
</dbReference>
<comment type="similarity">
    <text evidence="1">Belongs to the pseudouridine synthase RluA family.</text>
</comment>
<evidence type="ECO:0000313" key="4">
    <source>
        <dbReference type="EMBL" id="KKL90877.1"/>
    </source>
</evidence>
<dbReference type="InterPro" id="IPR002942">
    <property type="entry name" value="S4_RNA-bd"/>
</dbReference>
<dbReference type="InterPro" id="IPR020103">
    <property type="entry name" value="PsdUridine_synth_cat_dom_sf"/>
</dbReference>
<dbReference type="SUPFAM" id="SSF55120">
    <property type="entry name" value="Pseudouridine synthase"/>
    <property type="match status" value="1"/>
</dbReference>
<dbReference type="PANTHER" id="PTHR21600:SF44">
    <property type="entry name" value="RIBOSOMAL LARGE SUBUNIT PSEUDOURIDINE SYNTHASE D"/>
    <property type="match status" value="1"/>
</dbReference>
<dbReference type="InterPro" id="IPR006224">
    <property type="entry name" value="PsdUridine_synth_RluA-like_CS"/>
</dbReference>
<feature type="domain" description="RNA-binding S4" evidence="3">
    <location>
        <begin position="15"/>
        <end position="79"/>
    </location>
</feature>
<dbReference type="CDD" id="cd02869">
    <property type="entry name" value="PseudoU_synth_RluA_like"/>
    <property type="match status" value="1"/>
</dbReference>
<accession>A0A0F9IUW9</accession>
<dbReference type="Gene3D" id="3.30.2350.10">
    <property type="entry name" value="Pseudouridine synthase"/>
    <property type="match status" value="1"/>
</dbReference>
<organism evidence="4">
    <name type="scientific">marine sediment metagenome</name>
    <dbReference type="NCBI Taxonomy" id="412755"/>
    <lineage>
        <taxon>unclassified sequences</taxon>
        <taxon>metagenomes</taxon>
        <taxon>ecological metagenomes</taxon>
    </lineage>
</organism>
<evidence type="ECO:0000256" key="1">
    <source>
        <dbReference type="ARBA" id="ARBA00010876"/>
    </source>
</evidence>